<keyword evidence="8 12" id="KW-1133">Transmembrane helix</keyword>
<dbReference type="PANTHER" id="PTHR48061:SF46">
    <property type="entry name" value="LEUCINE-RICH REPEAT-CONTAINING N-TERMINAL PLANT-TYPE DOMAIN-CONTAINING PROTEIN"/>
    <property type="match status" value="1"/>
</dbReference>
<dbReference type="Pfam" id="PF23598">
    <property type="entry name" value="LRR_14"/>
    <property type="match status" value="1"/>
</dbReference>
<evidence type="ECO:0000256" key="1">
    <source>
        <dbReference type="ARBA" id="ARBA00004251"/>
    </source>
</evidence>
<dbReference type="GeneID" id="108863432"/>
<evidence type="ECO:0000313" key="18">
    <source>
        <dbReference type="RefSeq" id="XP_056855969.1"/>
    </source>
</evidence>
<dbReference type="Pfam" id="PF08263">
    <property type="entry name" value="LRRNT_2"/>
    <property type="match status" value="1"/>
</dbReference>
<evidence type="ECO:0000256" key="5">
    <source>
        <dbReference type="ARBA" id="ARBA00022692"/>
    </source>
</evidence>
<dbReference type="FunFam" id="3.80.10.10:FF:000095">
    <property type="entry name" value="LRR receptor-like serine/threonine-protein kinase GSO1"/>
    <property type="match status" value="2"/>
</dbReference>
<proteinExistence type="inferred from homology"/>
<evidence type="ECO:0000256" key="10">
    <source>
        <dbReference type="ARBA" id="ARBA00023170"/>
    </source>
</evidence>
<keyword evidence="9 12" id="KW-0472">Membrane</keyword>
<evidence type="ECO:0000256" key="11">
    <source>
        <dbReference type="ARBA" id="ARBA00023180"/>
    </source>
</evidence>
<evidence type="ECO:0000256" key="7">
    <source>
        <dbReference type="ARBA" id="ARBA00022737"/>
    </source>
</evidence>
<dbReference type="InterPro" id="IPR055414">
    <property type="entry name" value="LRR_R13L4/SHOC2-like"/>
</dbReference>
<evidence type="ECO:0000256" key="2">
    <source>
        <dbReference type="ARBA" id="ARBA00009592"/>
    </source>
</evidence>
<dbReference type="OrthoDB" id="1112074at2759"/>
<keyword evidence="7" id="KW-0677">Repeat</keyword>
<keyword evidence="11" id="KW-0325">Glycoprotein</keyword>
<feature type="transmembrane region" description="Helical" evidence="12">
    <location>
        <begin position="851"/>
        <end position="876"/>
    </location>
</feature>
<keyword evidence="10" id="KW-0675">Receptor</keyword>
<evidence type="ECO:0000256" key="9">
    <source>
        <dbReference type="ARBA" id="ARBA00023136"/>
    </source>
</evidence>
<feature type="chain" id="PRO_5044703167" evidence="13">
    <location>
        <begin position="25"/>
        <end position="900"/>
    </location>
</feature>
<evidence type="ECO:0000313" key="16">
    <source>
        <dbReference type="Proteomes" id="UP000504610"/>
    </source>
</evidence>
<dbReference type="PANTHER" id="PTHR48061">
    <property type="entry name" value="LEUCINE-RICH REPEAT RECEPTOR PROTEIN KINASE EMS1-LIKE-RELATED"/>
    <property type="match status" value="1"/>
</dbReference>
<dbReference type="InterPro" id="IPR001611">
    <property type="entry name" value="Leu-rich_rpt"/>
</dbReference>
<comment type="similarity">
    <text evidence="2">Belongs to the RLP family.</text>
</comment>
<comment type="subcellular location">
    <subcellularLocation>
        <location evidence="1">Cell membrane</location>
        <topology evidence="1">Single-pass type I membrane protein</topology>
    </subcellularLocation>
</comment>
<dbReference type="GO" id="GO:0005886">
    <property type="term" value="C:plasma membrane"/>
    <property type="evidence" value="ECO:0007669"/>
    <property type="project" value="UniProtKB-SubCell"/>
</dbReference>
<dbReference type="SMART" id="SM00369">
    <property type="entry name" value="LRR_TYP"/>
    <property type="match status" value="9"/>
</dbReference>
<dbReference type="Pfam" id="PF00560">
    <property type="entry name" value="LRR_1"/>
    <property type="match status" value="7"/>
</dbReference>
<dbReference type="InterPro" id="IPR003591">
    <property type="entry name" value="Leu-rich_rpt_typical-subtyp"/>
</dbReference>
<keyword evidence="4" id="KW-0433">Leucine-rich repeat</keyword>
<dbReference type="Gene3D" id="3.80.10.10">
    <property type="entry name" value="Ribonuclease Inhibitor"/>
    <property type="match status" value="4"/>
</dbReference>
<dbReference type="AlphaFoldDB" id="A0A9W3CWW0"/>
<evidence type="ECO:0000256" key="6">
    <source>
        <dbReference type="ARBA" id="ARBA00022729"/>
    </source>
</evidence>
<organism evidence="16 18">
    <name type="scientific">Raphanus sativus</name>
    <name type="common">Radish</name>
    <name type="synonym">Raphanus raphanistrum var. sativus</name>
    <dbReference type="NCBI Taxonomy" id="3726"/>
    <lineage>
        <taxon>Eukaryota</taxon>
        <taxon>Viridiplantae</taxon>
        <taxon>Streptophyta</taxon>
        <taxon>Embryophyta</taxon>
        <taxon>Tracheophyta</taxon>
        <taxon>Spermatophyta</taxon>
        <taxon>Magnoliopsida</taxon>
        <taxon>eudicotyledons</taxon>
        <taxon>Gunneridae</taxon>
        <taxon>Pentapetalae</taxon>
        <taxon>rosids</taxon>
        <taxon>malvids</taxon>
        <taxon>Brassicales</taxon>
        <taxon>Brassicaceae</taxon>
        <taxon>Brassiceae</taxon>
        <taxon>Raphanus</taxon>
    </lineage>
</organism>
<evidence type="ECO:0000256" key="4">
    <source>
        <dbReference type="ARBA" id="ARBA00022614"/>
    </source>
</evidence>
<evidence type="ECO:0000259" key="14">
    <source>
        <dbReference type="Pfam" id="PF08263"/>
    </source>
</evidence>
<keyword evidence="6 13" id="KW-0732">Signal</keyword>
<dbReference type="RefSeq" id="XP_056855969.1">
    <property type="nucleotide sequence ID" value="XM_056999989.1"/>
</dbReference>
<reference evidence="17 18" key="1">
    <citation type="submission" date="2025-04" db="UniProtKB">
        <authorList>
            <consortium name="RefSeq"/>
        </authorList>
    </citation>
    <scope>IDENTIFICATION</scope>
    <source>
        <tissue evidence="17 18">Leaf</tissue>
    </source>
</reference>
<dbReference type="InterPro" id="IPR032675">
    <property type="entry name" value="LRR_dom_sf"/>
</dbReference>
<dbReference type="SUPFAM" id="SSF52058">
    <property type="entry name" value="L domain-like"/>
    <property type="match status" value="2"/>
</dbReference>
<feature type="domain" description="Disease resistance R13L4/SHOC-2-like LRR" evidence="15">
    <location>
        <begin position="183"/>
        <end position="394"/>
    </location>
</feature>
<dbReference type="RefSeq" id="XP_056855968.1">
    <property type="nucleotide sequence ID" value="XM_056999988.1"/>
</dbReference>
<evidence type="ECO:0000256" key="8">
    <source>
        <dbReference type="ARBA" id="ARBA00022989"/>
    </source>
</evidence>
<evidence type="ECO:0000256" key="12">
    <source>
        <dbReference type="SAM" id="Phobius"/>
    </source>
</evidence>
<feature type="domain" description="Leucine-rich repeat-containing N-terminal plant-type" evidence="14">
    <location>
        <begin position="33"/>
        <end position="85"/>
    </location>
</feature>
<evidence type="ECO:0000313" key="17">
    <source>
        <dbReference type="RefSeq" id="XP_056855968.1"/>
    </source>
</evidence>
<evidence type="ECO:0000256" key="13">
    <source>
        <dbReference type="SAM" id="SignalP"/>
    </source>
</evidence>
<protein>
    <submittedName>
        <fullName evidence="17 18">Receptor-like protein 35</fullName>
    </submittedName>
</protein>
<dbReference type="PRINTS" id="PR00019">
    <property type="entry name" value="LEURICHRPT"/>
</dbReference>
<evidence type="ECO:0000256" key="3">
    <source>
        <dbReference type="ARBA" id="ARBA00022475"/>
    </source>
</evidence>
<keyword evidence="3" id="KW-1003">Cell membrane</keyword>
<gene>
    <name evidence="17 18" type="primary">LOC108863432</name>
</gene>
<name>A0A9W3CWW0_RAPSA</name>
<evidence type="ECO:0000259" key="15">
    <source>
        <dbReference type="Pfam" id="PF23598"/>
    </source>
</evidence>
<feature type="signal peptide" evidence="13">
    <location>
        <begin position="1"/>
        <end position="24"/>
    </location>
</feature>
<dbReference type="Proteomes" id="UP000504610">
    <property type="component" value="Unplaced"/>
</dbReference>
<accession>A0A9W3CWW0</accession>
<keyword evidence="16" id="KW-1185">Reference proteome</keyword>
<dbReference type="InterPro" id="IPR013210">
    <property type="entry name" value="LRR_N_plant-typ"/>
</dbReference>
<dbReference type="InterPro" id="IPR046956">
    <property type="entry name" value="RLP23-like"/>
</dbReference>
<dbReference type="FunFam" id="3.80.10.10:FF:000111">
    <property type="entry name" value="LRR receptor-like serine/threonine-protein kinase ERECTA"/>
    <property type="match status" value="1"/>
</dbReference>
<sequence>MSRLMLITLSFLFSHISNFGDTHAAHTKQLCRPEQRDVLLEFKDEFETPNSHDSCFVNNNLNRHPRMKSWMYNKDCCDWDGIKCDLKSGEVIELDLSFSCLHGHTSLFKLKNLPSLNSLSLSNNNLSGEVLSSIRNLSHLNFLDLSNNLFSGGIPLSIGNLSHLASLDLSDNYFSGEISSLTENLPHLTTLDLSNNHFVGQIPFSVGNLSLLTILGLSNNNFDGEIPSSFASLNRLNTLMFRANNLSGKFPTALLNLTKLSILGISYNHFTGTLPANINSLSNLLYFDASVNSFSGTLPCAFFAISSLRYLDMSNNQLNGTLEFGNVSSSSNNLVSLFLGNNNFRGPIPRSISKLANLVILNISNYNVQGGPVDFSIFSPIKGLTQLYISHLNTTTTIDLNAVLSLHLKSISILDLSGNRVSTTNKSSVANQPLQRLSSLSLSDCGITEFPEILTRLENGLMTELHIPNNKIKGQVPGWLWTLIRYVNLSNNTFNGFETPTTKSPSSVTYLFASNNNFTGEIPSFICTLDTLDTLDLSNNNFNGPIPRCIGNLKSNLSRLILRQNRLSGSLPENIYGNLISLDVGNNQLVGKLPRSLIHSSTLEVLNVESNMINDSFPFWLTSLQNLQILVLRSNAFHGSIQQQTRFAKLRIMDISRNNFSGTLPSVFFSSWTAMSTLDEEQDEEMYMGSGYYHDSMVLMNKGVAMELVRILKIYTAVDFSGNKLEGEIPNSIGLLKELRVLNLSSNAFSRRIPPSLGDLKALESLDVSRNKLSGGIPQELGSLSYLSHMNFSHNHLAGLVPGGTQFRTQVCSSFDNNDGLFGPSLDVVCRRTNPEGDETLEPEGEDEEEVLSWVAAAVGFVPGIIFGFTIGCMLISYRPEWFVNIFGPSRRRRRSTAAR</sequence>
<keyword evidence="5 12" id="KW-0812">Transmembrane</keyword>
<dbReference type="KEGG" id="rsz:108863432"/>